<evidence type="ECO:0000259" key="5">
    <source>
        <dbReference type="PROSITE" id="PS50977"/>
    </source>
</evidence>
<name>A0ABS5PNX1_9FIRM</name>
<accession>A0ABS5PNX1</accession>
<reference evidence="6 7" key="1">
    <citation type="submission" date="2021-05" db="EMBL/GenBank/DDBJ databases">
        <title>Fusibacter ferrireducens sp. nov., an anaerobic, sulfur- and Fe-reducing bacterium isolated from the mangrove sediment.</title>
        <authorList>
            <person name="Qiu D."/>
        </authorList>
    </citation>
    <scope>NUCLEOTIDE SEQUENCE [LARGE SCALE GENOMIC DNA]</scope>
    <source>
        <strain evidence="6 7">DSM 12116</strain>
    </source>
</reference>
<evidence type="ECO:0000313" key="6">
    <source>
        <dbReference type="EMBL" id="MBS7526869.1"/>
    </source>
</evidence>
<comment type="caution">
    <text evidence="6">The sequence shown here is derived from an EMBL/GenBank/DDBJ whole genome shotgun (WGS) entry which is preliminary data.</text>
</comment>
<proteinExistence type="predicted"/>
<gene>
    <name evidence="6" type="ORF">KHM83_09285</name>
</gene>
<dbReference type="InterPro" id="IPR009057">
    <property type="entry name" value="Homeodomain-like_sf"/>
</dbReference>
<dbReference type="SUPFAM" id="SSF48498">
    <property type="entry name" value="Tetracyclin repressor-like, C-terminal domain"/>
    <property type="match status" value="1"/>
</dbReference>
<dbReference type="SUPFAM" id="SSF46689">
    <property type="entry name" value="Homeodomain-like"/>
    <property type="match status" value="1"/>
</dbReference>
<protein>
    <submittedName>
        <fullName evidence="6">TetR/AcrR family transcriptional regulator</fullName>
    </submittedName>
</protein>
<dbReference type="InterPro" id="IPR001647">
    <property type="entry name" value="HTH_TetR"/>
</dbReference>
<feature type="DNA-binding region" description="H-T-H motif" evidence="4">
    <location>
        <begin position="29"/>
        <end position="48"/>
    </location>
</feature>
<evidence type="ECO:0000256" key="4">
    <source>
        <dbReference type="PROSITE-ProRule" id="PRU00335"/>
    </source>
</evidence>
<dbReference type="Gene3D" id="1.10.357.10">
    <property type="entry name" value="Tetracycline Repressor, domain 2"/>
    <property type="match status" value="1"/>
</dbReference>
<sequence length="197" mass="22067">MPRQEKLSIEKIIAASIEIIDVKGYNALTLADVAKVLKIKPPSLYNHISGLDALRQQMGHYAMTAFYDAMTTSAFGKSGSEAIYAVSDAYMQFVKERTSLYQSMTRVPNESEPAYAALNQKLTSMLTQLMAHYAESESDRIHCVRGLRSLLYGFAAIELEGGFRMAVSKSESFQYILDLYIKGLESNCQSRKLENNH</sequence>
<dbReference type="Proteomes" id="UP000746471">
    <property type="component" value="Unassembled WGS sequence"/>
</dbReference>
<keyword evidence="3" id="KW-0804">Transcription</keyword>
<keyword evidence="1" id="KW-0805">Transcription regulation</keyword>
<keyword evidence="2 4" id="KW-0238">DNA-binding</keyword>
<evidence type="ECO:0000313" key="7">
    <source>
        <dbReference type="Proteomes" id="UP000746471"/>
    </source>
</evidence>
<evidence type="ECO:0000256" key="1">
    <source>
        <dbReference type="ARBA" id="ARBA00023015"/>
    </source>
</evidence>
<dbReference type="Pfam" id="PF13305">
    <property type="entry name" value="TetR_C_33"/>
    <property type="match status" value="1"/>
</dbReference>
<organism evidence="6 7">
    <name type="scientific">Fusibacter paucivorans</name>
    <dbReference type="NCBI Taxonomy" id="76009"/>
    <lineage>
        <taxon>Bacteria</taxon>
        <taxon>Bacillati</taxon>
        <taxon>Bacillota</taxon>
        <taxon>Clostridia</taxon>
        <taxon>Eubacteriales</taxon>
        <taxon>Eubacteriales Family XII. Incertae Sedis</taxon>
        <taxon>Fusibacter</taxon>
    </lineage>
</organism>
<dbReference type="Pfam" id="PF00440">
    <property type="entry name" value="TetR_N"/>
    <property type="match status" value="1"/>
</dbReference>
<dbReference type="PROSITE" id="PS50977">
    <property type="entry name" value="HTH_TETR_2"/>
    <property type="match status" value="1"/>
</dbReference>
<evidence type="ECO:0000256" key="2">
    <source>
        <dbReference type="ARBA" id="ARBA00023125"/>
    </source>
</evidence>
<dbReference type="Gene3D" id="1.10.10.60">
    <property type="entry name" value="Homeodomain-like"/>
    <property type="match status" value="1"/>
</dbReference>
<dbReference type="InterPro" id="IPR036271">
    <property type="entry name" value="Tet_transcr_reg_TetR-rel_C_sf"/>
</dbReference>
<evidence type="ECO:0000256" key="3">
    <source>
        <dbReference type="ARBA" id="ARBA00023163"/>
    </source>
</evidence>
<keyword evidence="7" id="KW-1185">Reference proteome</keyword>
<dbReference type="InterPro" id="IPR025996">
    <property type="entry name" value="MT1864/Rv1816-like_C"/>
</dbReference>
<feature type="domain" description="HTH tetR-type" evidence="5">
    <location>
        <begin position="6"/>
        <end position="66"/>
    </location>
</feature>
<dbReference type="RefSeq" id="WP_213236732.1">
    <property type="nucleotide sequence ID" value="NZ_JAHBCL010000014.1"/>
</dbReference>
<dbReference type="EMBL" id="JAHBCL010000014">
    <property type="protein sequence ID" value="MBS7526869.1"/>
    <property type="molecule type" value="Genomic_DNA"/>
</dbReference>